<dbReference type="InterPro" id="IPR000014">
    <property type="entry name" value="PAS"/>
</dbReference>
<sequence>MSNNYKEGQLIAEQHYRQLLDHSPDMILVHKDSRFVYVNPAGVRWLGKTS</sequence>
<dbReference type="EMBL" id="CP029543">
    <property type="protein sequence ID" value="AWV49087.1"/>
    <property type="molecule type" value="Genomic_DNA"/>
</dbReference>
<name>A0AAD0P7U7_MYCLR</name>
<organism evidence="2 3">
    <name type="scientific">Mycobacterium leprae</name>
    <dbReference type="NCBI Taxonomy" id="1769"/>
    <lineage>
        <taxon>Bacteria</taxon>
        <taxon>Bacillati</taxon>
        <taxon>Actinomycetota</taxon>
        <taxon>Actinomycetes</taxon>
        <taxon>Mycobacteriales</taxon>
        <taxon>Mycobacteriaceae</taxon>
        <taxon>Mycobacterium</taxon>
    </lineage>
</organism>
<protein>
    <recommendedName>
        <fullName evidence="1">PAS domain-containing protein</fullName>
    </recommendedName>
</protein>
<evidence type="ECO:0000313" key="3">
    <source>
        <dbReference type="Proteomes" id="UP000249682"/>
    </source>
</evidence>
<dbReference type="Pfam" id="PF13188">
    <property type="entry name" value="PAS_8"/>
    <property type="match status" value="1"/>
</dbReference>
<feature type="domain" description="PAS" evidence="1">
    <location>
        <begin position="15"/>
        <end position="47"/>
    </location>
</feature>
<dbReference type="SUPFAM" id="SSF55785">
    <property type="entry name" value="PYP-like sensor domain (PAS domain)"/>
    <property type="match status" value="1"/>
</dbReference>
<dbReference type="Proteomes" id="UP000249682">
    <property type="component" value="Chromosome"/>
</dbReference>
<evidence type="ECO:0000313" key="2">
    <source>
        <dbReference type="EMBL" id="AWV49087.1"/>
    </source>
</evidence>
<dbReference type="AlphaFoldDB" id="A0AAD0P7U7"/>
<reference evidence="2 3" key="1">
    <citation type="submission" date="2018-05" db="EMBL/GenBank/DDBJ databases">
        <title>Evolution of small genomes with special reference to Mycobacterium leprae.</title>
        <authorList>
            <person name="Mohanty P.S."/>
            <person name="Bansal A.K."/>
            <person name="Gupta U.D."/>
            <person name="Naaz F."/>
            <person name="Dwivedi V.D."/>
            <person name="Singh H."/>
            <person name="Gupta G."/>
            <person name="Sharma S."/>
            <person name="Arora M."/>
        </authorList>
    </citation>
    <scope>NUCLEOTIDE SEQUENCE [LARGE SCALE GENOMIC DNA]</scope>
    <source>
        <strain evidence="2 3">MRHRU-235-G</strain>
    </source>
</reference>
<dbReference type="NCBIfam" id="TIGR00229">
    <property type="entry name" value="sensory_box"/>
    <property type="match status" value="1"/>
</dbReference>
<accession>A0AAD0P7U7</accession>
<evidence type="ECO:0000259" key="1">
    <source>
        <dbReference type="Pfam" id="PF13188"/>
    </source>
</evidence>
<proteinExistence type="predicted"/>
<gene>
    <name evidence="2" type="ORF">DIJ64_09605</name>
</gene>
<dbReference type="Gene3D" id="3.30.450.20">
    <property type="entry name" value="PAS domain"/>
    <property type="match status" value="1"/>
</dbReference>
<dbReference type="InterPro" id="IPR035965">
    <property type="entry name" value="PAS-like_dom_sf"/>
</dbReference>